<organism evidence="2 3">
    <name type="scientific">Nitzschia inconspicua</name>
    <dbReference type="NCBI Taxonomy" id="303405"/>
    <lineage>
        <taxon>Eukaryota</taxon>
        <taxon>Sar</taxon>
        <taxon>Stramenopiles</taxon>
        <taxon>Ochrophyta</taxon>
        <taxon>Bacillariophyta</taxon>
        <taxon>Bacillariophyceae</taxon>
        <taxon>Bacillariophycidae</taxon>
        <taxon>Bacillariales</taxon>
        <taxon>Bacillariaceae</taxon>
        <taxon>Nitzschia</taxon>
    </lineage>
</organism>
<feature type="compositionally biased region" description="Basic and acidic residues" evidence="1">
    <location>
        <begin position="239"/>
        <end position="267"/>
    </location>
</feature>
<reference evidence="2" key="2">
    <citation type="submission" date="2021-04" db="EMBL/GenBank/DDBJ databases">
        <authorList>
            <person name="Podell S."/>
        </authorList>
    </citation>
    <scope>NUCLEOTIDE SEQUENCE</scope>
    <source>
        <strain evidence="2">Hildebrandi</strain>
    </source>
</reference>
<gene>
    <name evidence="2" type="ORF">IV203_036260</name>
</gene>
<evidence type="ECO:0000256" key="1">
    <source>
        <dbReference type="SAM" id="MobiDB-lite"/>
    </source>
</evidence>
<feature type="region of interest" description="Disordered" evidence="1">
    <location>
        <begin position="702"/>
        <end position="721"/>
    </location>
</feature>
<evidence type="ECO:0000313" key="3">
    <source>
        <dbReference type="Proteomes" id="UP000693970"/>
    </source>
</evidence>
<feature type="region of interest" description="Disordered" evidence="1">
    <location>
        <begin position="289"/>
        <end position="308"/>
    </location>
</feature>
<reference evidence="2" key="1">
    <citation type="journal article" date="2021" name="Sci. Rep.">
        <title>Diploid genomic architecture of Nitzschia inconspicua, an elite biomass production diatom.</title>
        <authorList>
            <person name="Oliver A."/>
            <person name="Podell S."/>
            <person name="Pinowska A."/>
            <person name="Traller J.C."/>
            <person name="Smith S.R."/>
            <person name="McClure R."/>
            <person name="Beliaev A."/>
            <person name="Bohutskyi P."/>
            <person name="Hill E.A."/>
            <person name="Rabines A."/>
            <person name="Zheng H."/>
            <person name="Allen L.Z."/>
            <person name="Kuo A."/>
            <person name="Grigoriev I.V."/>
            <person name="Allen A.E."/>
            <person name="Hazlebeck D."/>
            <person name="Allen E.E."/>
        </authorList>
    </citation>
    <scope>NUCLEOTIDE SEQUENCE</scope>
    <source>
        <strain evidence="2">Hildebrandi</strain>
    </source>
</reference>
<feature type="region of interest" description="Disordered" evidence="1">
    <location>
        <begin position="33"/>
        <end position="65"/>
    </location>
</feature>
<dbReference type="AlphaFoldDB" id="A0A9K3LEU2"/>
<feature type="compositionally biased region" description="Basic and acidic residues" evidence="1">
    <location>
        <begin position="178"/>
        <end position="192"/>
    </location>
</feature>
<feature type="region of interest" description="Disordered" evidence="1">
    <location>
        <begin position="1"/>
        <end position="20"/>
    </location>
</feature>
<feature type="compositionally biased region" description="Low complexity" evidence="1">
    <location>
        <begin position="160"/>
        <end position="170"/>
    </location>
</feature>
<sequence length="721" mass="80139">MVPRSESPTREQTSPVPSIASFFRFQWTQEKNRKKVNHVSSGRSGLTSQSLKRTNPSPRRDASLTNDVLGIGENCIPETNETAFSLIHHDCVFTTQRPRHVKATSLSPAPPPNKSTRRKSKVAVVYCADSIGRNCNNQISVLPTSKKIVEATPCKDQKKSSSSRCSESQLPPSPSCSYDEKRKKQTKRESSRNSRSRTRPSSTEMVNNAVDSTENAGRNKERMESPLDVKSKRRGKTNKKIEKSHSLQGRSKVDLDFSVRHIGDKRSSNSSSKKKPKCYKSDPIIKVLSSKSRRKSNKDKALVLPQPAEVQLPPKMQKNEKTTSNNSMLRDLTVLSGGLRSHQLELGTPTSSANTTLSKELPVNDVRQIPEEIKMKEWLERTAVSWKDIPEASNATTKNFTILKPISFEEKSKDTSAYEVASTDDSDISGMLVTITKDRWCDGRSSGLNKVPSSQSTFWMNELATTFQTLSSVEESKFESSSGGLSIPSNDNSEKDPLVPDLYSGDSRHETLVENPTHVHQTSVNSNQNTCKCEGRSNLDCPSVMTEGVDDESLVSWFSLYPEFDDCASSLTFLLDDNGNIKCGRRKQQSRQQEQVFGLSQKEEKDGMFMSSQIKIPSETNFKVVQESEESKTSCDSVESTASLPHPIDFIGSGPENDLLQTYVAKGRANECIATSKVHGYSADNVWDSTHVLAMSSHLSTRTFPMHSDDDDDTGNDDETF</sequence>
<accession>A0A9K3LEU2</accession>
<feature type="compositionally biased region" description="Polar residues" evidence="1">
    <location>
        <begin position="203"/>
        <end position="216"/>
    </location>
</feature>
<feature type="region of interest" description="Disordered" evidence="1">
    <location>
        <begin position="479"/>
        <end position="499"/>
    </location>
</feature>
<evidence type="ECO:0000313" key="2">
    <source>
        <dbReference type="EMBL" id="KAG7361160.1"/>
    </source>
</evidence>
<dbReference type="Proteomes" id="UP000693970">
    <property type="component" value="Unassembled WGS sequence"/>
</dbReference>
<dbReference type="EMBL" id="JAGRRH010000013">
    <property type="protein sequence ID" value="KAG7361160.1"/>
    <property type="molecule type" value="Genomic_DNA"/>
</dbReference>
<name>A0A9K3LEU2_9STRA</name>
<feature type="compositionally biased region" description="Basic and acidic residues" evidence="1">
    <location>
        <begin position="217"/>
        <end position="230"/>
    </location>
</feature>
<feature type="compositionally biased region" description="Polar residues" evidence="1">
    <location>
        <begin position="38"/>
        <end position="57"/>
    </location>
</feature>
<proteinExistence type="predicted"/>
<feature type="region of interest" description="Disordered" evidence="1">
    <location>
        <begin position="153"/>
        <end position="282"/>
    </location>
</feature>
<comment type="caution">
    <text evidence="2">The sequence shown here is derived from an EMBL/GenBank/DDBJ whole genome shotgun (WGS) entry which is preliminary data.</text>
</comment>
<keyword evidence="3" id="KW-1185">Reference proteome</keyword>
<protein>
    <submittedName>
        <fullName evidence="2">Uncharacterized protein</fullName>
    </submittedName>
</protein>
<feature type="compositionally biased region" description="Acidic residues" evidence="1">
    <location>
        <begin position="709"/>
        <end position="721"/>
    </location>
</feature>